<comment type="subcellular location">
    <subcellularLocation>
        <location evidence="1">Membrane</location>
        <topology evidence="1">Single-pass type I membrane protein</topology>
    </subcellularLocation>
</comment>
<evidence type="ECO:0000256" key="10">
    <source>
        <dbReference type="SAM" id="Phobius"/>
    </source>
</evidence>
<comment type="function">
    <text evidence="7">May be involved in telomere capping.</text>
</comment>
<comment type="similarity">
    <text evidence="8">Belongs to the MTC6 family.</text>
</comment>
<dbReference type="AlphaFoldDB" id="A0AAN7TQU4"/>
<keyword evidence="2 10" id="KW-0812">Transmembrane</keyword>
<evidence type="ECO:0000256" key="7">
    <source>
        <dbReference type="ARBA" id="ARBA00037703"/>
    </source>
</evidence>
<evidence type="ECO:0000256" key="5">
    <source>
        <dbReference type="ARBA" id="ARBA00023136"/>
    </source>
</evidence>
<evidence type="ECO:0000256" key="8">
    <source>
        <dbReference type="ARBA" id="ARBA00038159"/>
    </source>
</evidence>
<keyword evidence="4 10" id="KW-1133">Transmembrane helix</keyword>
<sequence length="649" mass="68936">MSLYSPDSGAVPKGTSFISLLSQRDLSLRVPINFVTLPGVSLTAACFPDQRYEDGAAATCVSNLLVMGFRRIHVDVYWDSSRRTWSLCPFQLGDGLGPTTNATTSSTALSATSSTAVASGSSTARPAVVQRDLPERQATDILSGVPTATVTSIGSPNSISVTTTINANSESTAGVSALATTGSTNGGQNILITAGPYSCSLTVGFDVVVDVLAGYLEDTETDLNATSRILILNLHAATSASNPTESAPEPAKDRMPNENNLLSSIIASNNSAYLYTPTELSNQRASLNASGNWFAVSENYRPIDSYFNIEQSGSKENSTDGWPSESYLELQMAKRVVAGFGSIDPQMRGYNFSGDDTSIFPPGYLTTQPPLTISDAGEVTAGCFYTPSTNLLSATNSSWAIGPLTSTSSLPTLLTAVKNLTACGLSPFLNQTLNNLSADRDYTPYQCFIHAHLWALQPSENLYTNRTSNQSSDGSNAEAYSCAALNAASGTWQAANCNSAHHGACRVANDPYSWQISNQAGIYQYVDAGCTGNTAFAVPRTSLESSYLLATWRENIRSESDPDDPLLWLDLNDLDVSGCWVNGQNASCPYQEGSLGDQGRKVIVPTVAGVIVFVLAALTIFVKCAANRRSSKRGRQRAGDGWDYEGVPS</sequence>
<feature type="domain" description="MTC6 partial TIM-barrel" evidence="11">
    <location>
        <begin position="16"/>
        <end position="440"/>
    </location>
</feature>
<evidence type="ECO:0000256" key="4">
    <source>
        <dbReference type="ARBA" id="ARBA00022989"/>
    </source>
</evidence>
<evidence type="ECO:0000256" key="3">
    <source>
        <dbReference type="ARBA" id="ARBA00022729"/>
    </source>
</evidence>
<protein>
    <recommendedName>
        <fullName evidence="9">Maintenance of telomere capping protein 6</fullName>
    </recommendedName>
</protein>
<dbReference type="EMBL" id="JAVRRL010000032">
    <property type="protein sequence ID" value="KAK5112212.1"/>
    <property type="molecule type" value="Genomic_DNA"/>
</dbReference>
<accession>A0AAN7TQU4</accession>
<keyword evidence="6" id="KW-0325">Glycoprotein</keyword>
<comment type="caution">
    <text evidence="12">The sequence shown here is derived from an EMBL/GenBank/DDBJ whole genome shotgun (WGS) entry which is preliminary data.</text>
</comment>
<dbReference type="Proteomes" id="UP001310890">
    <property type="component" value="Unassembled WGS sequence"/>
</dbReference>
<organism evidence="12 13">
    <name type="scientific">Meristemomyces frigidus</name>
    <dbReference type="NCBI Taxonomy" id="1508187"/>
    <lineage>
        <taxon>Eukaryota</taxon>
        <taxon>Fungi</taxon>
        <taxon>Dikarya</taxon>
        <taxon>Ascomycota</taxon>
        <taxon>Pezizomycotina</taxon>
        <taxon>Dothideomycetes</taxon>
        <taxon>Dothideomycetidae</taxon>
        <taxon>Mycosphaerellales</taxon>
        <taxon>Teratosphaeriaceae</taxon>
        <taxon>Meristemomyces</taxon>
    </lineage>
</organism>
<feature type="transmembrane region" description="Helical" evidence="10">
    <location>
        <begin position="602"/>
        <end position="626"/>
    </location>
</feature>
<dbReference type="PANTHER" id="PTHR35518">
    <property type="entry name" value="MAINTENANCE OF TELOMOERE CAPPING"/>
    <property type="match status" value="1"/>
</dbReference>
<reference evidence="12" key="1">
    <citation type="submission" date="2023-08" db="EMBL/GenBank/DDBJ databases">
        <title>Black Yeasts Isolated from many extreme environments.</title>
        <authorList>
            <person name="Coleine C."/>
            <person name="Stajich J.E."/>
            <person name="Selbmann L."/>
        </authorList>
    </citation>
    <scope>NUCLEOTIDE SEQUENCE</scope>
    <source>
        <strain evidence="12">CCFEE 5401</strain>
    </source>
</reference>
<evidence type="ECO:0000313" key="12">
    <source>
        <dbReference type="EMBL" id="KAK5112212.1"/>
    </source>
</evidence>
<name>A0AAN7TQU4_9PEZI</name>
<keyword evidence="3" id="KW-0732">Signal</keyword>
<evidence type="ECO:0000256" key="2">
    <source>
        <dbReference type="ARBA" id="ARBA00022692"/>
    </source>
</evidence>
<dbReference type="InterPro" id="IPR051008">
    <property type="entry name" value="Telomere_Capping_Maintenance"/>
</dbReference>
<keyword evidence="5 10" id="KW-0472">Membrane</keyword>
<evidence type="ECO:0000313" key="13">
    <source>
        <dbReference type="Proteomes" id="UP001310890"/>
    </source>
</evidence>
<evidence type="ECO:0000256" key="9">
    <source>
        <dbReference type="ARBA" id="ARBA00039865"/>
    </source>
</evidence>
<dbReference type="Pfam" id="PF25506">
    <property type="entry name" value="TIM-barrel_MTC6"/>
    <property type="match status" value="1"/>
</dbReference>
<evidence type="ECO:0000256" key="6">
    <source>
        <dbReference type="ARBA" id="ARBA00023180"/>
    </source>
</evidence>
<dbReference type="InterPro" id="IPR057530">
    <property type="entry name" value="TIM-barrel_MTC6"/>
</dbReference>
<proteinExistence type="inferred from homology"/>
<dbReference type="PANTHER" id="PTHR35518:SF2">
    <property type="entry name" value="MAINTENANCE OF TELOMERE CAPPING PROTEIN 6"/>
    <property type="match status" value="1"/>
</dbReference>
<gene>
    <name evidence="12" type="ORF">LTR62_004373</name>
</gene>
<dbReference type="GO" id="GO:0016020">
    <property type="term" value="C:membrane"/>
    <property type="evidence" value="ECO:0007669"/>
    <property type="project" value="UniProtKB-SubCell"/>
</dbReference>
<evidence type="ECO:0000256" key="1">
    <source>
        <dbReference type="ARBA" id="ARBA00004479"/>
    </source>
</evidence>
<evidence type="ECO:0000259" key="11">
    <source>
        <dbReference type="Pfam" id="PF25506"/>
    </source>
</evidence>